<gene>
    <name evidence="2" type="ORF">DEACI_1806</name>
    <name evidence="3" type="ORF">DEACI_3047</name>
</gene>
<reference evidence="3" key="1">
    <citation type="submission" date="2014-11" db="EMBL/GenBank/DDBJ databases">
        <authorList>
            <person name="Hornung B.V."/>
        </authorList>
    </citation>
    <scope>NUCLEOTIDE SEQUENCE</scope>
    <source>
        <strain evidence="3">INE</strain>
    </source>
</reference>
<keyword evidence="4" id="KW-1185">Reference proteome</keyword>
<dbReference type="Proteomes" id="UP001071230">
    <property type="component" value="Unassembled WGS sequence"/>
</dbReference>
<dbReference type="EMBL" id="LR746496">
    <property type="protein sequence ID" value="CAA7601153.1"/>
    <property type="molecule type" value="Genomic_DNA"/>
</dbReference>
<sequence length="50" mass="5288">MAGRKRDLDGLREAVLRFEPASRGRGSGLTAAASAKYDKRGGGRVRLSLG</sequence>
<evidence type="ECO:0000313" key="3">
    <source>
        <dbReference type="EMBL" id="CEJ08568.1"/>
    </source>
</evidence>
<dbReference type="Proteomes" id="UP000836597">
    <property type="component" value="Chromosome"/>
</dbReference>
<dbReference type="EMBL" id="CDGJ01000082">
    <property type="protein sequence ID" value="CEJ08568.1"/>
    <property type="molecule type" value="Genomic_DNA"/>
</dbReference>
<accession>A0A8S0VWR7</accession>
<dbReference type="KEGG" id="aacx:DEACI_1806"/>
<reference evidence="2" key="2">
    <citation type="submission" date="2020-01" db="EMBL/GenBank/DDBJ databases">
        <authorList>
            <person name="Hornung B."/>
        </authorList>
    </citation>
    <scope>NUCLEOTIDE SEQUENCE</scope>
    <source>
        <strain evidence="2">PacBioINE</strain>
    </source>
</reference>
<proteinExistence type="predicted"/>
<dbReference type="AlphaFoldDB" id="A0A8S0VWR7"/>
<feature type="region of interest" description="Disordered" evidence="1">
    <location>
        <begin position="23"/>
        <end position="50"/>
    </location>
</feature>
<organism evidence="2">
    <name type="scientific">Acididesulfobacillus acetoxydans</name>
    <dbReference type="NCBI Taxonomy" id="1561005"/>
    <lineage>
        <taxon>Bacteria</taxon>
        <taxon>Bacillati</taxon>
        <taxon>Bacillota</taxon>
        <taxon>Clostridia</taxon>
        <taxon>Eubacteriales</taxon>
        <taxon>Peptococcaceae</taxon>
        <taxon>Acididesulfobacillus</taxon>
    </lineage>
</organism>
<name>A0A8S0VWR7_9FIRM</name>
<evidence type="ECO:0000313" key="4">
    <source>
        <dbReference type="Proteomes" id="UP001071230"/>
    </source>
</evidence>
<protein>
    <submittedName>
        <fullName evidence="2">Uncharacterized protein</fullName>
    </submittedName>
</protein>
<evidence type="ECO:0000256" key="1">
    <source>
        <dbReference type="SAM" id="MobiDB-lite"/>
    </source>
</evidence>
<evidence type="ECO:0000313" key="2">
    <source>
        <dbReference type="EMBL" id="CAA7601153.1"/>
    </source>
</evidence>